<dbReference type="EMBL" id="MU276033">
    <property type="protein sequence ID" value="KAI0043092.1"/>
    <property type="molecule type" value="Genomic_DNA"/>
</dbReference>
<accession>A0ACB8RGQ4</accession>
<comment type="caution">
    <text evidence="1">The sequence shown here is derived from an EMBL/GenBank/DDBJ whole genome shotgun (WGS) entry which is preliminary data.</text>
</comment>
<protein>
    <submittedName>
        <fullName evidence="1">Uncharacterized protein</fullName>
    </submittedName>
</protein>
<dbReference type="Proteomes" id="UP000814033">
    <property type="component" value="Unassembled WGS sequence"/>
</dbReference>
<keyword evidence="2" id="KW-1185">Reference proteome</keyword>
<reference evidence="1" key="2">
    <citation type="journal article" date="2022" name="New Phytol.">
        <title>Evolutionary transition to the ectomycorrhizal habit in the genomes of a hyperdiverse lineage of mushroom-forming fungi.</title>
        <authorList>
            <person name="Looney B."/>
            <person name="Miyauchi S."/>
            <person name="Morin E."/>
            <person name="Drula E."/>
            <person name="Courty P.E."/>
            <person name="Kohler A."/>
            <person name="Kuo A."/>
            <person name="LaButti K."/>
            <person name="Pangilinan J."/>
            <person name="Lipzen A."/>
            <person name="Riley R."/>
            <person name="Andreopoulos W."/>
            <person name="He G."/>
            <person name="Johnson J."/>
            <person name="Nolan M."/>
            <person name="Tritt A."/>
            <person name="Barry K.W."/>
            <person name="Grigoriev I.V."/>
            <person name="Nagy L.G."/>
            <person name="Hibbett D."/>
            <person name="Henrissat B."/>
            <person name="Matheny P.B."/>
            <person name="Labbe J."/>
            <person name="Martin F.M."/>
        </authorList>
    </citation>
    <scope>NUCLEOTIDE SEQUENCE</scope>
    <source>
        <strain evidence="1">FP105234-sp</strain>
    </source>
</reference>
<reference evidence="1" key="1">
    <citation type="submission" date="2021-02" db="EMBL/GenBank/DDBJ databases">
        <authorList>
            <consortium name="DOE Joint Genome Institute"/>
            <person name="Ahrendt S."/>
            <person name="Looney B.P."/>
            <person name="Miyauchi S."/>
            <person name="Morin E."/>
            <person name="Drula E."/>
            <person name="Courty P.E."/>
            <person name="Chicoki N."/>
            <person name="Fauchery L."/>
            <person name="Kohler A."/>
            <person name="Kuo A."/>
            <person name="Labutti K."/>
            <person name="Pangilinan J."/>
            <person name="Lipzen A."/>
            <person name="Riley R."/>
            <person name="Andreopoulos W."/>
            <person name="He G."/>
            <person name="Johnson J."/>
            <person name="Barry K.W."/>
            <person name="Grigoriev I.V."/>
            <person name="Nagy L."/>
            <person name="Hibbett D."/>
            <person name="Henrissat B."/>
            <person name="Matheny P.B."/>
            <person name="Labbe J."/>
            <person name="Martin F."/>
        </authorList>
    </citation>
    <scope>NUCLEOTIDE SEQUENCE</scope>
    <source>
        <strain evidence="1">FP105234-sp</strain>
    </source>
</reference>
<sequence>MRANTVMYQVPMPKVYHVLPPKREELDEVIAFIYIGPVRPTEKEYRRTPLLVRRNKVAKALEWLKLNHYDYADLSISYENLADYPEDMPPVIVDYRQPPAENDSEDKAVNKNEEDEGTHEGECPFVIHTLTGEQLDSKSGAQRKMLAMKYLKEGGKVLGIGHAEAPESIFGNPKLYPSAFPWLFPYGLGGLGNTNGEKVVSDKARKRALLMYYDKPQQEAIS</sequence>
<evidence type="ECO:0000313" key="2">
    <source>
        <dbReference type="Proteomes" id="UP000814033"/>
    </source>
</evidence>
<gene>
    <name evidence="1" type="ORF">FA95DRAFT_1584233</name>
</gene>
<name>A0ACB8RGQ4_9AGAM</name>
<proteinExistence type="predicted"/>
<organism evidence="1 2">
    <name type="scientific">Auriscalpium vulgare</name>
    <dbReference type="NCBI Taxonomy" id="40419"/>
    <lineage>
        <taxon>Eukaryota</taxon>
        <taxon>Fungi</taxon>
        <taxon>Dikarya</taxon>
        <taxon>Basidiomycota</taxon>
        <taxon>Agaricomycotina</taxon>
        <taxon>Agaricomycetes</taxon>
        <taxon>Russulales</taxon>
        <taxon>Auriscalpiaceae</taxon>
        <taxon>Auriscalpium</taxon>
    </lineage>
</organism>
<evidence type="ECO:0000313" key="1">
    <source>
        <dbReference type="EMBL" id="KAI0043092.1"/>
    </source>
</evidence>